<evidence type="ECO:0000313" key="7">
    <source>
        <dbReference type="Proteomes" id="UP000297713"/>
    </source>
</evidence>
<keyword evidence="2" id="KW-0479">Metal-binding</keyword>
<reference evidence="6 7" key="1">
    <citation type="submission" date="2016-05" db="EMBL/GenBank/DDBJ databases">
        <title>Diversity and Homogeneity among Thermoacidophilic Verrucomicrobia Methanotrophs Linked with Geographical Origin.</title>
        <authorList>
            <person name="Erikstad H.-A."/>
            <person name="Smestad N.B."/>
            <person name="Ceballos R.M."/>
            <person name="Birkeland N.-K."/>
        </authorList>
    </citation>
    <scope>NUCLEOTIDE SEQUENCE [LARGE SCALE GENOMIC DNA]</scope>
    <source>
        <strain evidence="6 7">Phi</strain>
    </source>
</reference>
<evidence type="ECO:0000256" key="2">
    <source>
        <dbReference type="ARBA" id="ARBA00022723"/>
    </source>
</evidence>
<feature type="domain" description="Metallo-beta-lactamase" evidence="5">
    <location>
        <begin position="13"/>
        <end position="191"/>
    </location>
</feature>
<keyword evidence="3 6" id="KW-0378">Hydrolase</keyword>
<dbReference type="Proteomes" id="UP000297713">
    <property type="component" value="Unassembled WGS sequence"/>
</dbReference>
<dbReference type="InterPro" id="IPR051453">
    <property type="entry name" value="MBL_Glyoxalase_II"/>
</dbReference>
<dbReference type="GO" id="GO:0016787">
    <property type="term" value="F:hydrolase activity"/>
    <property type="evidence" value="ECO:0007669"/>
    <property type="project" value="UniProtKB-KW"/>
</dbReference>
<dbReference type="PANTHER" id="PTHR46233:SF3">
    <property type="entry name" value="HYDROXYACYLGLUTATHIONE HYDROLASE GLOC"/>
    <property type="match status" value="1"/>
</dbReference>
<comment type="cofactor">
    <cofactor evidence="1">
        <name>Zn(2+)</name>
        <dbReference type="ChEBI" id="CHEBI:29105"/>
    </cofactor>
</comment>
<name>A0A4Y8P9K6_9BACT</name>
<keyword evidence="7" id="KW-1185">Reference proteome</keyword>
<dbReference type="AlphaFoldDB" id="A0A4Y8P9K6"/>
<dbReference type="RefSeq" id="WP_134440495.1">
    <property type="nucleotide sequence ID" value="NZ_CP065957.1"/>
</dbReference>
<organism evidence="6 7">
    <name type="scientific">Methylacidiphilum caldifontis</name>
    <dbReference type="NCBI Taxonomy" id="2795386"/>
    <lineage>
        <taxon>Bacteria</taxon>
        <taxon>Pseudomonadati</taxon>
        <taxon>Verrucomicrobiota</taxon>
        <taxon>Methylacidiphilae</taxon>
        <taxon>Methylacidiphilales</taxon>
        <taxon>Methylacidiphilaceae</taxon>
        <taxon>Methylacidiphilum (ex Ratnadevi et al. 2023)</taxon>
    </lineage>
</organism>
<dbReference type="InterPro" id="IPR001279">
    <property type="entry name" value="Metallo-B-lactamas"/>
</dbReference>
<keyword evidence="4" id="KW-0862">Zinc</keyword>
<dbReference type="OrthoDB" id="9802248at2"/>
<dbReference type="InterPro" id="IPR036866">
    <property type="entry name" value="RibonucZ/Hydroxyglut_hydro"/>
</dbReference>
<evidence type="ECO:0000259" key="5">
    <source>
        <dbReference type="SMART" id="SM00849"/>
    </source>
</evidence>
<protein>
    <submittedName>
        <fullName evidence="6">Zn-dependent hydrolase</fullName>
    </submittedName>
</protein>
<dbReference type="GO" id="GO:0046872">
    <property type="term" value="F:metal ion binding"/>
    <property type="evidence" value="ECO:0007669"/>
    <property type="project" value="UniProtKB-KW"/>
</dbReference>
<comment type="caution">
    <text evidence="6">The sequence shown here is derived from an EMBL/GenBank/DDBJ whole genome shotgun (WGS) entry which is preliminary data.</text>
</comment>
<dbReference type="SUPFAM" id="SSF56281">
    <property type="entry name" value="Metallo-hydrolase/oxidoreductase"/>
    <property type="match status" value="1"/>
</dbReference>
<dbReference type="CDD" id="cd06262">
    <property type="entry name" value="metallo-hydrolase-like_MBL-fold"/>
    <property type="match status" value="1"/>
</dbReference>
<evidence type="ECO:0000256" key="1">
    <source>
        <dbReference type="ARBA" id="ARBA00001947"/>
    </source>
</evidence>
<sequence>MKEPIIYTGGELQTNAYLIPGKKAYVCIDAPQGITSFLTQRKIEVETLLLTHGHFDHIWEAHLIEKTFQCPVYIHPADYNLLHHSGGSAYVGIKATIPSPKEIIPLPVLAGSSIHWGCSGLEFILFHIPGHSPGSVAFYVARMHAVFCGDILFAGSIGRTDLPGGSLSSLLEGIKNYLFSLPDNTVVYPGHGPSTTILKEKETNPFFNKQLEGKSSFFL</sequence>
<dbReference type="SMART" id="SM00849">
    <property type="entry name" value="Lactamase_B"/>
    <property type="match status" value="1"/>
</dbReference>
<dbReference type="Gene3D" id="3.60.15.10">
    <property type="entry name" value="Ribonuclease Z/Hydroxyacylglutathione hydrolase-like"/>
    <property type="match status" value="1"/>
</dbReference>
<dbReference type="EMBL" id="LXQC01000154">
    <property type="protein sequence ID" value="TFE67413.1"/>
    <property type="molecule type" value="Genomic_DNA"/>
</dbReference>
<evidence type="ECO:0000256" key="4">
    <source>
        <dbReference type="ARBA" id="ARBA00022833"/>
    </source>
</evidence>
<gene>
    <name evidence="6" type="ORF">A7Q10_01105</name>
</gene>
<dbReference type="PANTHER" id="PTHR46233">
    <property type="entry name" value="HYDROXYACYLGLUTATHIONE HYDROLASE GLOC"/>
    <property type="match status" value="1"/>
</dbReference>
<accession>A0A4Y8P9K6</accession>
<evidence type="ECO:0000313" key="6">
    <source>
        <dbReference type="EMBL" id="TFE67413.1"/>
    </source>
</evidence>
<dbReference type="Pfam" id="PF00753">
    <property type="entry name" value="Lactamase_B"/>
    <property type="match status" value="1"/>
</dbReference>
<evidence type="ECO:0000256" key="3">
    <source>
        <dbReference type="ARBA" id="ARBA00022801"/>
    </source>
</evidence>
<proteinExistence type="predicted"/>